<organism evidence="7 8">
    <name type="scientific">Paenibacillus thermoaerophilus</name>
    <dbReference type="NCBI Taxonomy" id="1215385"/>
    <lineage>
        <taxon>Bacteria</taxon>
        <taxon>Bacillati</taxon>
        <taxon>Bacillota</taxon>
        <taxon>Bacilli</taxon>
        <taxon>Bacillales</taxon>
        <taxon>Paenibacillaceae</taxon>
        <taxon>Paenibacillus</taxon>
    </lineage>
</organism>
<evidence type="ECO:0000256" key="2">
    <source>
        <dbReference type="ARBA" id="ARBA00022670"/>
    </source>
</evidence>
<dbReference type="RefSeq" id="WP_138790134.1">
    <property type="nucleotide sequence ID" value="NZ_JBHTGQ010000015.1"/>
</dbReference>
<dbReference type="EMBL" id="JBHTGQ010000015">
    <property type="protein sequence ID" value="MFC7749648.1"/>
    <property type="molecule type" value="Genomic_DNA"/>
</dbReference>
<dbReference type="InterPro" id="IPR036034">
    <property type="entry name" value="PDZ_sf"/>
</dbReference>
<dbReference type="Gene3D" id="2.30.42.10">
    <property type="match status" value="1"/>
</dbReference>
<feature type="domain" description="PDZ" evidence="6">
    <location>
        <begin position="99"/>
        <end position="178"/>
    </location>
</feature>
<accession>A0ABW2V293</accession>
<evidence type="ECO:0000259" key="6">
    <source>
        <dbReference type="PROSITE" id="PS50106"/>
    </source>
</evidence>
<dbReference type="Pfam" id="PF03572">
    <property type="entry name" value="Peptidase_S41"/>
    <property type="match status" value="1"/>
</dbReference>
<dbReference type="PROSITE" id="PS50106">
    <property type="entry name" value="PDZ"/>
    <property type="match status" value="1"/>
</dbReference>
<dbReference type="CDD" id="cd07560">
    <property type="entry name" value="Peptidase_S41_CPP"/>
    <property type="match status" value="1"/>
</dbReference>
<evidence type="ECO:0000256" key="3">
    <source>
        <dbReference type="ARBA" id="ARBA00022801"/>
    </source>
</evidence>
<evidence type="ECO:0000313" key="7">
    <source>
        <dbReference type="EMBL" id="MFC7749648.1"/>
    </source>
</evidence>
<keyword evidence="3 5" id="KW-0378">Hydrolase</keyword>
<dbReference type="PANTHER" id="PTHR32060:SF30">
    <property type="entry name" value="CARBOXY-TERMINAL PROCESSING PROTEASE CTPA"/>
    <property type="match status" value="1"/>
</dbReference>
<dbReference type="SMART" id="SM00228">
    <property type="entry name" value="PDZ"/>
    <property type="match status" value="1"/>
</dbReference>
<dbReference type="Gene3D" id="3.30.750.44">
    <property type="match status" value="1"/>
</dbReference>
<dbReference type="CDD" id="cd06782">
    <property type="entry name" value="cpPDZ_CPP-like"/>
    <property type="match status" value="1"/>
</dbReference>
<dbReference type="NCBIfam" id="TIGR00225">
    <property type="entry name" value="prc"/>
    <property type="match status" value="1"/>
</dbReference>
<dbReference type="InterPro" id="IPR041489">
    <property type="entry name" value="PDZ_6"/>
</dbReference>
<sequence>MRNRLNGAGIALAAVAAVASASIGYYGGANGWLPQVLHRVVPAESSHWKVEQAKRLIEEQFVRPVDDEQLVSAAIKGMAQSVNDPYTNYFTKQEYEDRMSRLHSEMVGIGVVVEKQEDGSFLIRSVYKDSPADAAGLKAGDSIAAVDGKEVSGIELEDLVSLVRGPKGTTVVLKLNRDNRAEPVEIAVKRDVFQVPNSEHRMLDTESGIGYIRLYSFTTGADKHVEQAIAELKAQGMKRLIFDLRFNGGGLLPEAIGVSSLFVPKDRPVMHIQYRNKPNMTFRSRAESDKPFGMPLVVLVNGSTASASEMFSGAIKDLKLGKIVGTKTFGKGVAQTWYRLADGSGLQITTANYLTAGEISINGIGVEPDIVVENPKPETQPGDPDDKQLETAIATVKEMPAP</sequence>
<dbReference type="PANTHER" id="PTHR32060">
    <property type="entry name" value="TAIL-SPECIFIC PROTEASE"/>
    <property type="match status" value="1"/>
</dbReference>
<keyword evidence="8" id="KW-1185">Reference proteome</keyword>
<dbReference type="InterPro" id="IPR005151">
    <property type="entry name" value="Tail-specific_protease"/>
</dbReference>
<protein>
    <submittedName>
        <fullName evidence="7">S41 family peptidase</fullName>
    </submittedName>
</protein>
<evidence type="ECO:0000256" key="4">
    <source>
        <dbReference type="ARBA" id="ARBA00022825"/>
    </source>
</evidence>
<dbReference type="Proteomes" id="UP001596528">
    <property type="component" value="Unassembled WGS sequence"/>
</dbReference>
<comment type="similarity">
    <text evidence="1 5">Belongs to the peptidase S41A family.</text>
</comment>
<gene>
    <name evidence="7" type="ORF">ACFQWB_06810</name>
</gene>
<name>A0ABW2V293_9BACL</name>
<dbReference type="Gene3D" id="3.90.226.10">
    <property type="entry name" value="2-enoyl-CoA Hydratase, Chain A, domain 1"/>
    <property type="match status" value="1"/>
</dbReference>
<dbReference type="Pfam" id="PF22694">
    <property type="entry name" value="CtpB_N-like"/>
    <property type="match status" value="1"/>
</dbReference>
<dbReference type="SUPFAM" id="SSF52096">
    <property type="entry name" value="ClpP/crotonase"/>
    <property type="match status" value="1"/>
</dbReference>
<proteinExistence type="inferred from homology"/>
<keyword evidence="4 5" id="KW-0720">Serine protease</keyword>
<reference evidence="8" key="1">
    <citation type="journal article" date="2019" name="Int. J. Syst. Evol. Microbiol.">
        <title>The Global Catalogue of Microorganisms (GCM) 10K type strain sequencing project: providing services to taxonomists for standard genome sequencing and annotation.</title>
        <authorList>
            <consortium name="The Broad Institute Genomics Platform"/>
            <consortium name="The Broad Institute Genome Sequencing Center for Infectious Disease"/>
            <person name="Wu L."/>
            <person name="Ma J."/>
        </authorList>
    </citation>
    <scope>NUCLEOTIDE SEQUENCE [LARGE SCALE GENOMIC DNA]</scope>
    <source>
        <strain evidence="8">JCM 18657</strain>
    </source>
</reference>
<dbReference type="InterPro" id="IPR029045">
    <property type="entry name" value="ClpP/crotonase-like_dom_sf"/>
</dbReference>
<comment type="caution">
    <text evidence="7">The sequence shown here is derived from an EMBL/GenBank/DDBJ whole genome shotgun (WGS) entry which is preliminary data.</text>
</comment>
<dbReference type="SUPFAM" id="SSF50156">
    <property type="entry name" value="PDZ domain-like"/>
    <property type="match status" value="1"/>
</dbReference>
<dbReference type="InterPro" id="IPR004447">
    <property type="entry name" value="Peptidase_S41A"/>
</dbReference>
<evidence type="ECO:0000256" key="5">
    <source>
        <dbReference type="RuleBase" id="RU004404"/>
    </source>
</evidence>
<evidence type="ECO:0000313" key="8">
    <source>
        <dbReference type="Proteomes" id="UP001596528"/>
    </source>
</evidence>
<dbReference type="Pfam" id="PF17820">
    <property type="entry name" value="PDZ_6"/>
    <property type="match status" value="1"/>
</dbReference>
<dbReference type="SMART" id="SM00245">
    <property type="entry name" value="TSPc"/>
    <property type="match status" value="1"/>
</dbReference>
<keyword evidence="2 5" id="KW-0645">Protease</keyword>
<evidence type="ECO:0000256" key="1">
    <source>
        <dbReference type="ARBA" id="ARBA00009179"/>
    </source>
</evidence>
<dbReference type="InterPro" id="IPR055210">
    <property type="entry name" value="CtpA/B_N"/>
</dbReference>
<dbReference type="InterPro" id="IPR001478">
    <property type="entry name" value="PDZ"/>
</dbReference>